<dbReference type="Proteomes" id="UP000184082">
    <property type="component" value="Unassembled WGS sequence"/>
</dbReference>
<gene>
    <name evidence="2" type="ORF">SAMN02745883_01617</name>
</gene>
<reference evidence="2 3" key="1">
    <citation type="submission" date="2016-11" db="EMBL/GenBank/DDBJ databases">
        <authorList>
            <person name="Jaros S."/>
            <person name="Januszkiewicz K."/>
            <person name="Wedrychowicz H."/>
        </authorList>
    </citation>
    <scope>NUCLEOTIDE SEQUENCE [LARGE SCALE GENOMIC DNA]</scope>
    <source>
        <strain evidence="2 3">DSM 14501</strain>
    </source>
</reference>
<keyword evidence="1" id="KW-1133">Transmembrane helix</keyword>
<evidence type="ECO:0000313" key="3">
    <source>
        <dbReference type="Proteomes" id="UP000184082"/>
    </source>
</evidence>
<keyword evidence="1" id="KW-0472">Membrane</keyword>
<evidence type="ECO:0000313" key="2">
    <source>
        <dbReference type="EMBL" id="SHK23920.1"/>
    </source>
</evidence>
<accession>A0A1M6QUY7</accession>
<dbReference type="RefSeq" id="WP_072967395.1">
    <property type="nucleotide sequence ID" value="NZ_FRAJ01000012.1"/>
</dbReference>
<keyword evidence="3" id="KW-1185">Reference proteome</keyword>
<evidence type="ECO:0000256" key="1">
    <source>
        <dbReference type="SAM" id="Phobius"/>
    </source>
</evidence>
<feature type="transmembrane region" description="Helical" evidence="1">
    <location>
        <begin position="80"/>
        <end position="102"/>
    </location>
</feature>
<proteinExistence type="predicted"/>
<feature type="transmembrane region" description="Helical" evidence="1">
    <location>
        <begin position="12"/>
        <end position="32"/>
    </location>
</feature>
<dbReference type="AlphaFoldDB" id="A0A1M6QUY7"/>
<feature type="transmembrane region" description="Helical" evidence="1">
    <location>
        <begin position="38"/>
        <end position="59"/>
    </location>
</feature>
<name>A0A1M6QUY7_9FIRM</name>
<keyword evidence="1" id="KW-0812">Transmembrane</keyword>
<sequence>MLKEILKHVIKGIVYSILLSILGMGFSLIKGYSLIKGAYIFVFTGGILTMMLSIALLIGTPNIRKKYFFMNEDEKKNNPLFGGEGIAPALMGIVIVIIGFILEAITHLD</sequence>
<protein>
    <submittedName>
        <fullName evidence="2">Uncharacterized protein</fullName>
    </submittedName>
</protein>
<dbReference type="EMBL" id="FRAJ01000012">
    <property type="protein sequence ID" value="SHK23920.1"/>
    <property type="molecule type" value="Genomic_DNA"/>
</dbReference>
<organism evidence="2 3">
    <name type="scientific">Caminicella sporogenes DSM 14501</name>
    <dbReference type="NCBI Taxonomy" id="1121266"/>
    <lineage>
        <taxon>Bacteria</taxon>
        <taxon>Bacillati</taxon>
        <taxon>Bacillota</taxon>
        <taxon>Clostridia</taxon>
        <taxon>Peptostreptococcales</taxon>
        <taxon>Caminicellaceae</taxon>
        <taxon>Caminicella</taxon>
    </lineage>
</organism>